<dbReference type="Proteomes" id="UP000176204">
    <property type="component" value="Chromosome I"/>
</dbReference>
<reference evidence="4" key="1">
    <citation type="submission" date="2016-09" db="EMBL/GenBank/DDBJ databases">
        <authorList>
            <person name="Koehorst J."/>
        </authorList>
    </citation>
    <scope>NUCLEOTIDE SEQUENCE [LARGE SCALE GENOMIC DNA]</scope>
</reference>
<sequence length="329" mass="37945">MPALRQTLRILHLILLGIVLLWSAGIVWYCLPLVWLFLTLYLGGIAAAVYYRRWKWSIPGLWALAAILNIGYLCITPTNDRPWLPSWSRLPYGTIQGNTLTLHDIRDFNYRSVDDYDVRYITQTYDLARLRTLDFAVCHWDGMEAVAHTMLTFGFSDGRQLALSCETRLDSETPQGTIAGLYKRFGFIYIFATEPDIFALRSNYRPEDLYLYRFNMTPAQIRTVLTDFVERANALHKHPEFYNTLLHNCTTELLPSLKKATPGIRTNPIILLNGFIDQKAFDRGALQHRPGETFDQLKKRSFVPYDTSKNAPEHYSEAIRQHIGIMEAS</sequence>
<evidence type="ECO:0000259" key="2">
    <source>
        <dbReference type="Pfam" id="PF13387"/>
    </source>
</evidence>
<evidence type="ECO:0000313" key="4">
    <source>
        <dbReference type="Proteomes" id="UP000176204"/>
    </source>
</evidence>
<dbReference type="RefSeq" id="WP_067771536.1">
    <property type="nucleotide sequence ID" value="NZ_LIGX01000001.1"/>
</dbReference>
<evidence type="ECO:0000313" key="3">
    <source>
        <dbReference type="EMBL" id="SEH88721.1"/>
    </source>
</evidence>
<feature type="transmembrane region" description="Helical" evidence="1">
    <location>
        <begin position="33"/>
        <end position="51"/>
    </location>
</feature>
<accession>A0A1C7PFI2</accession>
<keyword evidence="4" id="KW-1185">Reference proteome</keyword>
<keyword evidence="1" id="KW-0472">Membrane</keyword>
<dbReference type="STRING" id="1679444.PYTT_1463"/>
<feature type="transmembrane region" description="Helical" evidence="1">
    <location>
        <begin position="7"/>
        <end position="27"/>
    </location>
</feature>
<keyword evidence="1" id="KW-1133">Transmembrane helix</keyword>
<dbReference type="Pfam" id="PF13387">
    <property type="entry name" value="Lnb_N"/>
    <property type="match status" value="1"/>
</dbReference>
<evidence type="ECO:0000256" key="1">
    <source>
        <dbReference type="SAM" id="Phobius"/>
    </source>
</evidence>
<feature type="transmembrane region" description="Helical" evidence="1">
    <location>
        <begin position="58"/>
        <end position="78"/>
    </location>
</feature>
<protein>
    <recommendedName>
        <fullName evidence="2">Lnb N-terminal periplasmic domain-containing protein</fullName>
    </recommendedName>
</protein>
<keyword evidence="1" id="KW-0812">Transmembrane</keyword>
<gene>
    <name evidence="3" type="ORF">PYTT_1463</name>
</gene>
<dbReference type="AlphaFoldDB" id="A0A1C7PFI2"/>
<dbReference type="KEGG" id="agl:PYTT_1463"/>
<dbReference type="EMBL" id="LT629973">
    <property type="protein sequence ID" value="SEH88721.1"/>
    <property type="molecule type" value="Genomic_DNA"/>
</dbReference>
<proteinExistence type="predicted"/>
<organism evidence="3 4">
    <name type="scientific">Akkermansia glycaniphila</name>
    <dbReference type="NCBI Taxonomy" id="1679444"/>
    <lineage>
        <taxon>Bacteria</taxon>
        <taxon>Pseudomonadati</taxon>
        <taxon>Verrucomicrobiota</taxon>
        <taxon>Verrucomicrobiia</taxon>
        <taxon>Verrucomicrobiales</taxon>
        <taxon>Akkermansiaceae</taxon>
        <taxon>Akkermansia</taxon>
    </lineage>
</organism>
<name>A0A1C7PFI2_9BACT</name>
<dbReference type="InterPro" id="IPR025178">
    <property type="entry name" value="Lnb_N"/>
</dbReference>
<dbReference type="OrthoDB" id="274718at2"/>
<feature type="domain" description="Lnb N-terminal periplasmic" evidence="2">
    <location>
        <begin position="118"/>
        <end position="268"/>
    </location>
</feature>